<feature type="compositionally biased region" description="Low complexity" evidence="1">
    <location>
        <begin position="1"/>
        <end position="11"/>
    </location>
</feature>
<evidence type="ECO:0000259" key="2">
    <source>
        <dbReference type="PROSITE" id="PS50097"/>
    </source>
</evidence>
<protein>
    <recommendedName>
        <fullName evidence="2">BTB domain-containing protein</fullName>
    </recommendedName>
</protein>
<sequence length="242" mass="27226">MAAPTSPAVASPTPPPVTTLKANDPRKNEDGTLKLGLKMATIFVGDQVEPFIIHHALITASSDYFAKALDGEFKEKEGVVRLEDQDPTTFASYTQWLYNNAVVPVGEIGEKYRAILHQYIFGNYIQDRGYSNAVIDAFICLTDKTNFYPIALTQQAWVSLPESCPLLTLLVDFWVNISHADWYRNEDGSWESGDVTQGPIEFWRRVALDLVNNPKGTKPGSYPWEINRCQYHEHKDGEPKCV</sequence>
<organism evidence="3 4">
    <name type="scientific">Venturia nashicola</name>
    <dbReference type="NCBI Taxonomy" id="86259"/>
    <lineage>
        <taxon>Eukaryota</taxon>
        <taxon>Fungi</taxon>
        <taxon>Dikarya</taxon>
        <taxon>Ascomycota</taxon>
        <taxon>Pezizomycotina</taxon>
        <taxon>Dothideomycetes</taxon>
        <taxon>Pleosporomycetidae</taxon>
        <taxon>Venturiales</taxon>
        <taxon>Venturiaceae</taxon>
        <taxon>Venturia</taxon>
    </lineage>
</organism>
<dbReference type="Pfam" id="PF00651">
    <property type="entry name" value="BTB"/>
    <property type="match status" value="1"/>
</dbReference>
<name>A0A4Z1PHB7_9PEZI</name>
<dbReference type="AlphaFoldDB" id="A0A4Z1PHB7"/>
<dbReference type="PANTHER" id="PTHR47843:SF2">
    <property type="entry name" value="BTB DOMAIN-CONTAINING PROTEIN"/>
    <property type="match status" value="1"/>
</dbReference>
<keyword evidence="4" id="KW-1185">Reference proteome</keyword>
<dbReference type="InterPro" id="IPR011333">
    <property type="entry name" value="SKP1/BTB/POZ_sf"/>
</dbReference>
<dbReference type="EMBL" id="SNSC02000001">
    <property type="protein sequence ID" value="TID27986.1"/>
    <property type="molecule type" value="Genomic_DNA"/>
</dbReference>
<dbReference type="Gene3D" id="3.30.710.10">
    <property type="entry name" value="Potassium Channel Kv1.1, Chain A"/>
    <property type="match status" value="1"/>
</dbReference>
<dbReference type="SUPFAM" id="SSF54695">
    <property type="entry name" value="POZ domain"/>
    <property type="match status" value="1"/>
</dbReference>
<dbReference type="STRING" id="86259.A0A4Z1PHB7"/>
<dbReference type="InterPro" id="IPR000210">
    <property type="entry name" value="BTB/POZ_dom"/>
</dbReference>
<comment type="caution">
    <text evidence="3">The sequence shown here is derived from an EMBL/GenBank/DDBJ whole genome shotgun (WGS) entry which is preliminary data.</text>
</comment>
<proteinExistence type="predicted"/>
<dbReference type="PANTHER" id="PTHR47843">
    <property type="entry name" value="BTB DOMAIN-CONTAINING PROTEIN-RELATED"/>
    <property type="match status" value="1"/>
</dbReference>
<evidence type="ECO:0000256" key="1">
    <source>
        <dbReference type="SAM" id="MobiDB-lite"/>
    </source>
</evidence>
<evidence type="ECO:0000313" key="3">
    <source>
        <dbReference type="EMBL" id="TID27986.1"/>
    </source>
</evidence>
<feature type="domain" description="BTB" evidence="2">
    <location>
        <begin position="29"/>
        <end position="102"/>
    </location>
</feature>
<dbReference type="Proteomes" id="UP000298493">
    <property type="component" value="Unassembled WGS sequence"/>
</dbReference>
<reference evidence="3 4" key="1">
    <citation type="submission" date="2019-04" db="EMBL/GenBank/DDBJ databases">
        <title>High contiguity whole genome sequence and gene annotation resource for two Venturia nashicola isolates.</title>
        <authorList>
            <person name="Prokchorchik M."/>
            <person name="Won K."/>
            <person name="Lee Y."/>
            <person name="Choi E.D."/>
            <person name="Segonzac C."/>
            <person name="Sohn K.H."/>
        </authorList>
    </citation>
    <scope>NUCLEOTIDE SEQUENCE [LARGE SCALE GENOMIC DNA]</scope>
    <source>
        <strain evidence="3 4">PRI2</strain>
    </source>
</reference>
<dbReference type="PROSITE" id="PS50097">
    <property type="entry name" value="BTB"/>
    <property type="match status" value="1"/>
</dbReference>
<feature type="region of interest" description="Disordered" evidence="1">
    <location>
        <begin position="1"/>
        <end position="26"/>
    </location>
</feature>
<accession>A0A4Z1PHB7</accession>
<gene>
    <name evidence="3" type="ORF">E6O75_ATG00753</name>
</gene>
<evidence type="ECO:0000313" key="4">
    <source>
        <dbReference type="Proteomes" id="UP000298493"/>
    </source>
</evidence>